<dbReference type="SUPFAM" id="SSF56634">
    <property type="entry name" value="Heme-dependent catalase-like"/>
    <property type="match status" value="1"/>
</dbReference>
<evidence type="ECO:0008006" key="3">
    <source>
        <dbReference type="Google" id="ProtNLM"/>
    </source>
</evidence>
<keyword evidence="2" id="KW-1185">Reference proteome</keyword>
<comment type="caution">
    <text evidence="1">The sequence shown here is derived from an EMBL/GenBank/DDBJ whole genome shotgun (WGS) entry which is preliminary data.</text>
</comment>
<dbReference type="RefSeq" id="WP_204866125.1">
    <property type="nucleotide sequence ID" value="NZ_JAFBBK010000001.1"/>
</dbReference>
<protein>
    <recommendedName>
        <fullName evidence="3">Phosphodiesterase</fullName>
    </recommendedName>
</protein>
<dbReference type="Proteomes" id="UP000703038">
    <property type="component" value="Unassembled WGS sequence"/>
</dbReference>
<evidence type="ECO:0000313" key="1">
    <source>
        <dbReference type="EMBL" id="MBM7413480.1"/>
    </source>
</evidence>
<organism evidence="1 2">
    <name type="scientific">Rhodococcoides corynebacterioides</name>
    <dbReference type="NCBI Taxonomy" id="53972"/>
    <lineage>
        <taxon>Bacteria</taxon>
        <taxon>Bacillati</taxon>
        <taxon>Actinomycetota</taxon>
        <taxon>Actinomycetes</taxon>
        <taxon>Mycobacteriales</taxon>
        <taxon>Nocardiaceae</taxon>
        <taxon>Rhodococcoides</taxon>
    </lineage>
</organism>
<dbReference type="EMBL" id="JAFBBK010000001">
    <property type="protein sequence ID" value="MBM7413480.1"/>
    <property type="molecule type" value="Genomic_DNA"/>
</dbReference>
<reference evidence="1 2" key="1">
    <citation type="submission" date="2021-01" db="EMBL/GenBank/DDBJ databases">
        <title>Genomics of switchgrass bacterial isolates.</title>
        <authorList>
            <person name="Shade A."/>
        </authorList>
    </citation>
    <scope>NUCLEOTIDE SEQUENCE [LARGE SCALE GENOMIC DNA]</scope>
    <source>
        <strain evidence="1 2">PvP111</strain>
    </source>
</reference>
<name>A0ABS2KPA2_9NOCA</name>
<evidence type="ECO:0000313" key="2">
    <source>
        <dbReference type="Proteomes" id="UP000703038"/>
    </source>
</evidence>
<accession>A0ABS2KPA2</accession>
<dbReference type="InterPro" id="IPR020835">
    <property type="entry name" value="Catalase_sf"/>
</dbReference>
<gene>
    <name evidence="1" type="ORF">JOE42_000213</name>
</gene>
<sequence length="220" mass="23677">MPVRALALPFGLGSALRHATLFHPNGKVLTGTLRRTAEGDAGLPVGSCEVTVRLSTALGLPRRVPDVAGLALRLPPTDRADGAWDMLLASAGRDVVTRCVPLPVLAFETASFSTLMPLQFEGGQWWVRARAVATPPLPTLDSIVDAVRARPLVFEFEQAEGTGAYVPLAELTLNSVDESGGDLSFDPIRRTPDSVRPGPEWLRSLRARAYLDSRRGRSDT</sequence>
<proteinExistence type="predicted"/>